<protein>
    <submittedName>
        <fullName evidence="1">Uncharacterized protein</fullName>
    </submittedName>
</protein>
<sequence>MRPVAVFDLGAYRQVPRVALGKWVQEHQIIECKLSVYCPLKKFSIAFMLVHCSPLLAAENRETSYSPPQSEIILIGGRRREGLTQGSIYARAATVSHSISE</sequence>
<gene>
    <name evidence="1" type="ORF">ILYODFUR_006656</name>
</gene>
<organism evidence="1 2">
    <name type="scientific">Ilyodon furcidens</name>
    <name type="common">goldbreast splitfin</name>
    <dbReference type="NCBI Taxonomy" id="33524"/>
    <lineage>
        <taxon>Eukaryota</taxon>
        <taxon>Metazoa</taxon>
        <taxon>Chordata</taxon>
        <taxon>Craniata</taxon>
        <taxon>Vertebrata</taxon>
        <taxon>Euteleostomi</taxon>
        <taxon>Actinopterygii</taxon>
        <taxon>Neopterygii</taxon>
        <taxon>Teleostei</taxon>
        <taxon>Neoteleostei</taxon>
        <taxon>Acanthomorphata</taxon>
        <taxon>Ovalentaria</taxon>
        <taxon>Atherinomorphae</taxon>
        <taxon>Cyprinodontiformes</taxon>
        <taxon>Goodeidae</taxon>
        <taxon>Ilyodon</taxon>
    </lineage>
</organism>
<proteinExistence type="predicted"/>
<comment type="caution">
    <text evidence="1">The sequence shown here is derived from an EMBL/GenBank/DDBJ whole genome shotgun (WGS) entry which is preliminary data.</text>
</comment>
<reference evidence="1 2" key="1">
    <citation type="submission" date="2021-06" db="EMBL/GenBank/DDBJ databases">
        <authorList>
            <person name="Palmer J.M."/>
        </authorList>
    </citation>
    <scope>NUCLEOTIDE SEQUENCE [LARGE SCALE GENOMIC DNA]</scope>
    <source>
        <strain evidence="2">if_2019</strain>
        <tissue evidence="1">Muscle</tissue>
    </source>
</reference>
<dbReference type="Proteomes" id="UP001482620">
    <property type="component" value="Unassembled WGS sequence"/>
</dbReference>
<keyword evidence="2" id="KW-1185">Reference proteome</keyword>
<evidence type="ECO:0000313" key="1">
    <source>
        <dbReference type="EMBL" id="MEQ2232010.1"/>
    </source>
</evidence>
<dbReference type="EMBL" id="JAHRIQ010035168">
    <property type="protein sequence ID" value="MEQ2232010.1"/>
    <property type="molecule type" value="Genomic_DNA"/>
</dbReference>
<name>A0ABV0THX3_9TELE</name>
<evidence type="ECO:0000313" key="2">
    <source>
        <dbReference type="Proteomes" id="UP001482620"/>
    </source>
</evidence>
<accession>A0ABV0THX3</accession>